<keyword evidence="4" id="KW-1185">Reference proteome</keyword>
<comment type="caution">
    <text evidence="3">The sequence shown here is derived from an EMBL/GenBank/DDBJ whole genome shotgun (WGS) entry which is preliminary data.</text>
</comment>
<comment type="similarity">
    <text evidence="1">Belongs to the short-chain dehydrogenases/reductases (SDR) family.</text>
</comment>
<dbReference type="PANTHER" id="PTHR43477">
    <property type="entry name" value="DIHYDROANTICAPSIN 7-DEHYDROGENASE"/>
    <property type="match status" value="1"/>
</dbReference>
<gene>
    <name evidence="3" type="ORF">KSX_40880</name>
</gene>
<dbReference type="Pfam" id="PF13561">
    <property type="entry name" value="adh_short_C2"/>
    <property type="match status" value="1"/>
</dbReference>
<reference evidence="3" key="1">
    <citation type="submission" date="2020-10" db="EMBL/GenBank/DDBJ databases">
        <title>Taxonomic study of unclassified bacteria belonging to the class Ktedonobacteria.</title>
        <authorList>
            <person name="Yabe S."/>
            <person name="Wang C.M."/>
            <person name="Zheng Y."/>
            <person name="Sakai Y."/>
            <person name="Cavaletti L."/>
            <person name="Monciardini P."/>
            <person name="Donadio S."/>
        </authorList>
    </citation>
    <scope>NUCLEOTIDE SEQUENCE</scope>
    <source>
        <strain evidence="3">SOSP1-1</strain>
    </source>
</reference>
<evidence type="ECO:0000256" key="1">
    <source>
        <dbReference type="ARBA" id="ARBA00006484"/>
    </source>
</evidence>
<dbReference type="Proteomes" id="UP000612362">
    <property type="component" value="Unassembled WGS sequence"/>
</dbReference>
<keyword evidence="2" id="KW-0560">Oxidoreductase</keyword>
<protein>
    <submittedName>
        <fullName evidence="3">Short chain dehydrogenase</fullName>
    </submittedName>
</protein>
<evidence type="ECO:0000313" key="3">
    <source>
        <dbReference type="EMBL" id="GHO45925.1"/>
    </source>
</evidence>
<organism evidence="3 4">
    <name type="scientific">Ktedonospora formicarum</name>
    <dbReference type="NCBI Taxonomy" id="2778364"/>
    <lineage>
        <taxon>Bacteria</taxon>
        <taxon>Bacillati</taxon>
        <taxon>Chloroflexota</taxon>
        <taxon>Ktedonobacteria</taxon>
        <taxon>Ktedonobacterales</taxon>
        <taxon>Ktedonobacteraceae</taxon>
        <taxon>Ktedonospora</taxon>
    </lineage>
</organism>
<dbReference type="EMBL" id="BNJF01000002">
    <property type="protein sequence ID" value="GHO45925.1"/>
    <property type="molecule type" value="Genomic_DNA"/>
</dbReference>
<name>A0A8J3MSB4_9CHLR</name>
<evidence type="ECO:0000313" key="4">
    <source>
        <dbReference type="Proteomes" id="UP000612362"/>
    </source>
</evidence>
<sequence>MSTQGKNVFIVGGSSGIGLASAHLTLAQGANVTVASSSVQRLEQAKASLGGKVKTAKINMLNPSEVKEFFTGYSEMIDHLVISNPTPKEGAFLELEIEEARQLFEEKFWGLYHIAKYAEPHMTERGSLTFFSGVNVVSAKRAPLAAVNAAVNALVTSLAIELAPRRVNAISPGIIDTPLRAYWPLEARQAVYAFTERAAPVGKVGTAEEVAQGILYLLNNPYVSGTVLDIDGGLRLI</sequence>
<dbReference type="PRINTS" id="PR00081">
    <property type="entry name" value="GDHRDH"/>
</dbReference>
<dbReference type="AlphaFoldDB" id="A0A8J3MSB4"/>
<proteinExistence type="inferred from homology"/>
<dbReference type="PANTHER" id="PTHR43477:SF1">
    <property type="entry name" value="DIHYDROANTICAPSIN 7-DEHYDROGENASE"/>
    <property type="match status" value="1"/>
</dbReference>
<dbReference type="RefSeq" id="WP_220195340.1">
    <property type="nucleotide sequence ID" value="NZ_BNJF01000002.1"/>
</dbReference>
<dbReference type="SUPFAM" id="SSF51735">
    <property type="entry name" value="NAD(P)-binding Rossmann-fold domains"/>
    <property type="match status" value="1"/>
</dbReference>
<dbReference type="InterPro" id="IPR002347">
    <property type="entry name" value="SDR_fam"/>
</dbReference>
<dbReference type="GO" id="GO:0016491">
    <property type="term" value="F:oxidoreductase activity"/>
    <property type="evidence" value="ECO:0007669"/>
    <property type="project" value="UniProtKB-KW"/>
</dbReference>
<evidence type="ECO:0000256" key="2">
    <source>
        <dbReference type="ARBA" id="ARBA00023002"/>
    </source>
</evidence>
<accession>A0A8J3MSB4</accession>
<dbReference type="InterPro" id="IPR051122">
    <property type="entry name" value="SDR_DHRS6-like"/>
</dbReference>
<dbReference type="InterPro" id="IPR036291">
    <property type="entry name" value="NAD(P)-bd_dom_sf"/>
</dbReference>
<dbReference type="Gene3D" id="3.40.50.720">
    <property type="entry name" value="NAD(P)-binding Rossmann-like Domain"/>
    <property type="match status" value="1"/>
</dbReference>